<reference evidence="2" key="1">
    <citation type="submission" date="2021-02" db="EMBL/GenBank/DDBJ databases">
        <authorList>
            <person name="Dougan E. K."/>
            <person name="Rhodes N."/>
            <person name="Thang M."/>
            <person name="Chan C."/>
        </authorList>
    </citation>
    <scope>NUCLEOTIDE SEQUENCE</scope>
</reference>
<keyword evidence="3" id="KW-1185">Reference proteome</keyword>
<dbReference type="EMBL" id="CAJNDS010000460">
    <property type="protein sequence ID" value="CAE7208617.1"/>
    <property type="molecule type" value="Genomic_DNA"/>
</dbReference>
<dbReference type="OrthoDB" id="10562811at2759"/>
<dbReference type="AlphaFoldDB" id="A0A812JGL9"/>
<dbReference type="Pfam" id="PF04784">
    <property type="entry name" value="DUF547"/>
    <property type="match status" value="1"/>
</dbReference>
<evidence type="ECO:0000313" key="3">
    <source>
        <dbReference type="Proteomes" id="UP000604046"/>
    </source>
</evidence>
<proteinExistence type="predicted"/>
<protein>
    <recommendedName>
        <fullName evidence="1">DUF547 domain-containing protein</fullName>
    </recommendedName>
</protein>
<evidence type="ECO:0000259" key="1">
    <source>
        <dbReference type="Pfam" id="PF04784"/>
    </source>
</evidence>
<feature type="domain" description="DUF547" evidence="1">
    <location>
        <begin position="213"/>
        <end position="347"/>
    </location>
</feature>
<sequence length="419" mass="45734">MMCKTQITDLYMDNDELSARRQEELLEEAAQLLSRSEGAVDVAEANLHAVCAFLKDASMRQSPEEQGPLKTILRHLQRDATWAATRLLSALGGDAARAQRAARRIQGAWKRSRTRVAEEPVSPLGLGRKKALGPGRSVRDSRSCGRTSWRWSRCERVSCVLPGATARTAEALSIHLLREGSELLAQLPGMPAMDVVTQFQRNCLALDSALVPMKGAAAVAFWLNVRNLVVVLALLQQASRPAGRLPSSSEEWRACLSCTSLFVMGRPLSAQDIDHHVLGLGSHSPLSFPSRKSLQSLCGEQGSVAGHVQGLMPWPIFGLWLPVSFGLPALRAFESEILLAQLRSSAESLVDRCRCVAEAPQEAGYPRSNTLRLPPILRLSCAVWQPLLKCRGSLALSTELCDIDWTFVPTGTKIQTSDA</sequence>
<evidence type="ECO:0000313" key="2">
    <source>
        <dbReference type="EMBL" id="CAE7208617.1"/>
    </source>
</evidence>
<name>A0A812JGL9_9DINO</name>
<dbReference type="InterPro" id="IPR006869">
    <property type="entry name" value="DUF547"/>
</dbReference>
<accession>A0A812JGL9</accession>
<organism evidence="2 3">
    <name type="scientific">Symbiodinium natans</name>
    <dbReference type="NCBI Taxonomy" id="878477"/>
    <lineage>
        <taxon>Eukaryota</taxon>
        <taxon>Sar</taxon>
        <taxon>Alveolata</taxon>
        <taxon>Dinophyceae</taxon>
        <taxon>Suessiales</taxon>
        <taxon>Symbiodiniaceae</taxon>
        <taxon>Symbiodinium</taxon>
    </lineage>
</organism>
<gene>
    <name evidence="2" type="ORF">SNAT2548_LOCUS6815</name>
</gene>
<dbReference type="Proteomes" id="UP000604046">
    <property type="component" value="Unassembled WGS sequence"/>
</dbReference>
<comment type="caution">
    <text evidence="2">The sequence shown here is derived from an EMBL/GenBank/DDBJ whole genome shotgun (WGS) entry which is preliminary data.</text>
</comment>